<evidence type="ECO:0000313" key="2">
    <source>
        <dbReference type="EMBL" id="AVX05131.1"/>
    </source>
</evidence>
<reference evidence="2 3" key="1">
    <citation type="submission" date="2017-05" db="EMBL/GenBank/DDBJ databases">
        <title>Genome Analysis of Maritalea myrionectae HL2708#5.</title>
        <authorList>
            <consortium name="Cotde Inc.-PKNU"/>
            <person name="Jang D."/>
            <person name="Oh H.-M."/>
        </authorList>
    </citation>
    <scope>NUCLEOTIDE SEQUENCE [LARGE SCALE GENOMIC DNA]</scope>
    <source>
        <strain evidence="2 3">HL2708#5</strain>
    </source>
</reference>
<evidence type="ECO:0000313" key="3">
    <source>
        <dbReference type="Proteomes" id="UP000258927"/>
    </source>
</evidence>
<dbReference type="RefSeq" id="WP_117396146.1">
    <property type="nucleotide sequence ID" value="NZ_CP021330.1"/>
</dbReference>
<dbReference type="KEGG" id="mmyr:MXMO3_02619"/>
<dbReference type="STRING" id="1122213.GCA_000423365_00255"/>
<name>A0A2R4MGF7_9HYPH</name>
<gene>
    <name evidence="2" type="ORF">MXMO3_02619</name>
</gene>
<dbReference type="InterPro" id="IPR011740">
    <property type="entry name" value="DUF2460"/>
</dbReference>
<dbReference type="EMBL" id="CP021330">
    <property type="protein sequence ID" value="AVX05131.1"/>
    <property type="molecule type" value="Genomic_DNA"/>
</dbReference>
<dbReference type="AlphaFoldDB" id="A0A2R4MGF7"/>
<evidence type="ECO:0000259" key="1">
    <source>
        <dbReference type="Pfam" id="PF09343"/>
    </source>
</evidence>
<dbReference type="Proteomes" id="UP000258927">
    <property type="component" value="Chromosome"/>
</dbReference>
<keyword evidence="3" id="KW-1185">Reference proteome</keyword>
<accession>A0A2R4MGF7</accession>
<protein>
    <recommendedName>
        <fullName evidence="1">DUF2460 domain-containing protein</fullName>
    </recommendedName>
</protein>
<organism evidence="2 3">
    <name type="scientific">Maritalea myrionectae</name>
    <dbReference type="NCBI Taxonomy" id="454601"/>
    <lineage>
        <taxon>Bacteria</taxon>
        <taxon>Pseudomonadati</taxon>
        <taxon>Pseudomonadota</taxon>
        <taxon>Alphaproteobacteria</taxon>
        <taxon>Hyphomicrobiales</taxon>
        <taxon>Devosiaceae</taxon>
        <taxon>Maritalea</taxon>
    </lineage>
</organism>
<dbReference type="Pfam" id="PF09343">
    <property type="entry name" value="DUF2460"/>
    <property type="match status" value="1"/>
</dbReference>
<feature type="domain" description="DUF2460" evidence="1">
    <location>
        <begin position="4"/>
        <end position="206"/>
    </location>
</feature>
<dbReference type="NCBIfam" id="TIGR02217">
    <property type="entry name" value="chp_TIGR02217"/>
    <property type="match status" value="1"/>
</dbReference>
<proteinExistence type="predicted"/>
<sequence>MAFHHVRFPINIALGARGGPQWSTDIVSLVSGAEERNTRWSRSRRKYNAGYGVKSAADMHHILAFFEERRGRFHGFLFRDPLDFQTSQDMVTPFDQDLGFSDGSQTEFQLSKQYGSTYDPYFRPLTKPVVGSVRVAMNGTELTAGTDFTVDATTGLISFTSAPASGASLTAGCTFDVPVRFDIDHLDVELSSFDAGIIPSIPLIEILT</sequence>